<reference evidence="4 5" key="1">
    <citation type="submission" date="2018-12" db="EMBL/GenBank/DDBJ databases">
        <title>bacterium Hansschlegelia zhihuaiae S113.</title>
        <authorList>
            <person name="He J."/>
        </authorList>
    </citation>
    <scope>NUCLEOTIDE SEQUENCE [LARGE SCALE GENOMIC DNA]</scope>
    <source>
        <strain evidence="4 5">S 113</strain>
    </source>
</reference>
<keyword evidence="1 2" id="KW-0443">Lipid metabolism</keyword>
<keyword evidence="5" id="KW-1185">Reference proteome</keyword>
<dbReference type="AlphaFoldDB" id="A0A4Q0MH09"/>
<comment type="caution">
    <text evidence="2">Lacks conserved residue(s) required for the propagation of feature annotation.</text>
</comment>
<dbReference type="Proteomes" id="UP000289708">
    <property type="component" value="Unassembled WGS sequence"/>
</dbReference>
<evidence type="ECO:0000256" key="1">
    <source>
        <dbReference type="ARBA" id="ARBA00023098"/>
    </source>
</evidence>
<sequence length="402" mass="43629">MAPPVALQPLPLSNDQALAAPLKAKRFADGLCLSGGGYRAMLFHAGALARLNEAGLLKGIEVVSSVSGGSIAAGVLAQAWPRLEFDEKGVAQRLGEEVIEPLCKFSQAFVDGPAVLKGLATPWSTAGREVAKAYSRHLFDETRLQDLTDRPLFIFCASNLTTGSLFRMSRAYVADYRIGLARDANWLLADVVACSSAFPPFLSPIRIDLTPHTWSEEKLDGSVGPAAPPGRAVLTDGGVYDNHGVEPVMKRCRRVFVSDAGAAWRKSDSGFWTWYSQLKRVTDTIDNQVRSLRRSELIDAFKAASKAEAKGVDIAADGTFTRGCYWSIAPSPTLLSSAPALRDILATCDPKPMEVATVLHFLGERATREPSTGDTTSRIRHFAPMSTRTSLWVRDRRLHLTA</sequence>
<feature type="domain" description="PNPLA" evidence="3">
    <location>
        <begin position="31"/>
        <end position="249"/>
    </location>
</feature>
<feature type="short sequence motif" description="DGA/G" evidence="2">
    <location>
        <begin position="236"/>
        <end position="238"/>
    </location>
</feature>
<dbReference type="InterPro" id="IPR002641">
    <property type="entry name" value="PNPLA_dom"/>
</dbReference>
<evidence type="ECO:0000259" key="3">
    <source>
        <dbReference type="PROSITE" id="PS51635"/>
    </source>
</evidence>
<gene>
    <name evidence="4" type="ORF">EK403_13615</name>
</gene>
<comment type="caution">
    <text evidence="4">The sequence shown here is derived from an EMBL/GenBank/DDBJ whole genome shotgun (WGS) entry which is preliminary data.</text>
</comment>
<dbReference type="SUPFAM" id="SSF52151">
    <property type="entry name" value="FabD/lysophospholipase-like"/>
    <property type="match status" value="1"/>
</dbReference>
<name>A0A4Q0MH09_9HYPH</name>
<dbReference type="Pfam" id="PF01734">
    <property type="entry name" value="Patatin"/>
    <property type="match status" value="1"/>
</dbReference>
<accession>A0A4Q0MH09</accession>
<dbReference type="RefSeq" id="WP_128778023.1">
    <property type="nucleotide sequence ID" value="NZ_RYFI01000012.1"/>
</dbReference>
<evidence type="ECO:0000313" key="4">
    <source>
        <dbReference type="EMBL" id="RXF72861.1"/>
    </source>
</evidence>
<dbReference type="OrthoDB" id="9813090at2"/>
<evidence type="ECO:0000256" key="2">
    <source>
        <dbReference type="PROSITE-ProRule" id="PRU01161"/>
    </source>
</evidence>
<feature type="active site" description="Nucleophile" evidence="2">
    <location>
        <position position="67"/>
    </location>
</feature>
<dbReference type="GO" id="GO:0005829">
    <property type="term" value="C:cytosol"/>
    <property type="evidence" value="ECO:0007669"/>
    <property type="project" value="TreeGrafter"/>
</dbReference>
<dbReference type="PANTHER" id="PTHR10728">
    <property type="entry name" value="CYTOSOLIC PHOSPHOLIPASE A2"/>
    <property type="match status" value="1"/>
</dbReference>
<proteinExistence type="predicted"/>
<protein>
    <submittedName>
        <fullName evidence="4">Patatin-like phospholipase family protein</fullName>
    </submittedName>
</protein>
<feature type="active site" description="Proton acceptor" evidence="2">
    <location>
        <position position="236"/>
    </location>
</feature>
<dbReference type="GO" id="GO:0046475">
    <property type="term" value="P:glycerophospholipid catabolic process"/>
    <property type="evidence" value="ECO:0007669"/>
    <property type="project" value="TreeGrafter"/>
</dbReference>
<dbReference type="EMBL" id="RYFI01000012">
    <property type="protein sequence ID" value="RXF72861.1"/>
    <property type="molecule type" value="Genomic_DNA"/>
</dbReference>
<dbReference type="InterPro" id="IPR016035">
    <property type="entry name" value="Acyl_Trfase/lysoPLipase"/>
</dbReference>
<dbReference type="Gene3D" id="3.40.1090.10">
    <property type="entry name" value="Cytosolic phospholipase A2 catalytic domain"/>
    <property type="match status" value="2"/>
</dbReference>
<organism evidence="4 5">
    <name type="scientific">Hansschlegelia zhihuaiae</name>
    <dbReference type="NCBI Taxonomy" id="405005"/>
    <lineage>
        <taxon>Bacteria</taxon>
        <taxon>Pseudomonadati</taxon>
        <taxon>Pseudomonadota</taxon>
        <taxon>Alphaproteobacteria</taxon>
        <taxon>Hyphomicrobiales</taxon>
        <taxon>Methylopilaceae</taxon>
        <taxon>Hansschlegelia</taxon>
    </lineage>
</organism>
<keyword evidence="2" id="KW-0442">Lipid degradation</keyword>
<evidence type="ECO:0000313" key="5">
    <source>
        <dbReference type="Proteomes" id="UP000289708"/>
    </source>
</evidence>
<dbReference type="PROSITE" id="PS51635">
    <property type="entry name" value="PNPLA"/>
    <property type="match status" value="1"/>
</dbReference>
<dbReference type="GO" id="GO:0004623">
    <property type="term" value="F:phospholipase A2 activity"/>
    <property type="evidence" value="ECO:0007669"/>
    <property type="project" value="TreeGrafter"/>
</dbReference>
<dbReference type="PANTHER" id="PTHR10728:SF40">
    <property type="entry name" value="PATATIN FAMILY PROTEIN"/>
    <property type="match status" value="1"/>
</dbReference>
<keyword evidence="2" id="KW-0378">Hydrolase</keyword>